<gene>
    <name evidence="10" type="ORF">OENOO_44010</name>
</gene>
<dbReference type="NCBIfam" id="TIGR04521">
    <property type="entry name" value="ECF_ATPase_2"/>
    <property type="match status" value="1"/>
</dbReference>
<dbReference type="EC" id="7.-.-.-" evidence="8"/>
<dbReference type="InterPro" id="IPR003439">
    <property type="entry name" value="ABC_transporter-like_ATP-bd"/>
</dbReference>
<evidence type="ECO:0000313" key="11">
    <source>
        <dbReference type="Proteomes" id="UP000003346"/>
    </source>
</evidence>
<dbReference type="PANTHER" id="PTHR43553:SF27">
    <property type="entry name" value="ENERGY-COUPLING FACTOR TRANSPORTER ATP-BINDING PROTEIN ECFA2"/>
    <property type="match status" value="1"/>
</dbReference>
<dbReference type="InterPro" id="IPR003593">
    <property type="entry name" value="AAA+_ATPase"/>
</dbReference>
<dbReference type="GO" id="GO:0042626">
    <property type="term" value="F:ATPase-coupled transmembrane transporter activity"/>
    <property type="evidence" value="ECO:0007669"/>
    <property type="project" value="TreeGrafter"/>
</dbReference>
<accession>A0NI32</accession>
<feature type="domain" description="ABC transporter" evidence="9">
    <location>
        <begin position="3"/>
        <end position="246"/>
    </location>
</feature>
<evidence type="ECO:0000256" key="4">
    <source>
        <dbReference type="ARBA" id="ARBA00022741"/>
    </source>
</evidence>
<evidence type="ECO:0000256" key="8">
    <source>
        <dbReference type="RuleBase" id="RU365104"/>
    </source>
</evidence>
<comment type="subunit">
    <text evidence="8">Forms a stable energy-coupling factor (ECF) transporter complex composed of 2 membrane-embedded substrate-binding proteins (S component), 2 ATP-binding proteins (A component) and 2 transmembrane proteins (T component).</text>
</comment>
<sequence length="307" mass="34685">MEILFKNVDYIYQPNSPFQFKALTDVNLKIESGSFTAIIGKTGSGKSTLIRHLNGLLKPSSGEVKIGNLTITSSIKESQLNDLRRKVGMLFQFPEQQLFADTVEHDIEFGPINFGTTKEKAKKIARESLKKVGLNDEFLNRSPLELSGGQMRRVALAGVLAVKPDILVLDEPTAGLDFIGKKEIMKLIKKLQLEEHTTIIFVSHSMEDVADYAEEVILLSKGKVIKQASPNEIFSNKEITSALGIETPQTAILAEFLLERGVDFKGSCRLMKRVSIISLKKFLRKRKKREFYKYDIWKICVRRLVYT</sequence>
<dbReference type="Proteomes" id="UP000003346">
    <property type="component" value="Unassembled WGS sequence"/>
</dbReference>
<dbReference type="InterPro" id="IPR017871">
    <property type="entry name" value="ABC_transporter-like_CS"/>
</dbReference>
<dbReference type="CDD" id="cd03225">
    <property type="entry name" value="ABC_cobalt_CbiO_domain1"/>
    <property type="match status" value="1"/>
</dbReference>
<evidence type="ECO:0000256" key="7">
    <source>
        <dbReference type="ARBA" id="ARBA00023136"/>
    </source>
</evidence>
<keyword evidence="5 8" id="KW-0067">ATP-binding</keyword>
<evidence type="ECO:0000256" key="1">
    <source>
        <dbReference type="ARBA" id="ARBA00004202"/>
    </source>
</evidence>
<dbReference type="EMBL" id="AAUV01000039">
    <property type="protein sequence ID" value="EAV39836.1"/>
    <property type="molecule type" value="Genomic_DNA"/>
</dbReference>
<organism evidence="10 11">
    <name type="scientific">Oenococcus oeni ATCC BAA-1163</name>
    <dbReference type="NCBI Taxonomy" id="379360"/>
    <lineage>
        <taxon>Bacteria</taxon>
        <taxon>Bacillati</taxon>
        <taxon>Bacillota</taxon>
        <taxon>Bacilli</taxon>
        <taxon>Lactobacillales</taxon>
        <taxon>Lactobacillaceae</taxon>
        <taxon>Oenococcus</taxon>
    </lineage>
</organism>
<dbReference type="AlphaFoldDB" id="A0NI32"/>
<reference evidence="10 11" key="1">
    <citation type="submission" date="2006-11" db="EMBL/GenBank/DDBJ databases">
        <authorList>
            <consortium name="Laboratoire de Microbiologie (Universite Bourgogne)"/>
            <consortium name="GENOME Express"/>
            <consortium name="UMR Oenologie Ampelologie (Universite Bordeaux 2)"/>
            <person name="Guzzo J."/>
        </authorList>
    </citation>
    <scope>NUCLEOTIDE SEQUENCE [LARGE SCALE GENOMIC DNA]</scope>
    <source>
        <strain evidence="10 11">ATCC BAA-1163</strain>
    </source>
</reference>
<dbReference type="SUPFAM" id="SSF52540">
    <property type="entry name" value="P-loop containing nucleoside triphosphate hydrolases"/>
    <property type="match status" value="1"/>
</dbReference>
<evidence type="ECO:0000313" key="10">
    <source>
        <dbReference type="EMBL" id="EAV39836.1"/>
    </source>
</evidence>
<dbReference type="Pfam" id="PF00005">
    <property type="entry name" value="ABC_tran"/>
    <property type="match status" value="1"/>
</dbReference>
<keyword evidence="3 8" id="KW-1003">Cell membrane</keyword>
<keyword evidence="4 8" id="KW-0547">Nucleotide-binding</keyword>
<dbReference type="InterPro" id="IPR027417">
    <property type="entry name" value="P-loop_NTPase"/>
</dbReference>
<dbReference type="InterPro" id="IPR030946">
    <property type="entry name" value="EcfA2"/>
</dbReference>
<evidence type="ECO:0000256" key="3">
    <source>
        <dbReference type="ARBA" id="ARBA00022475"/>
    </source>
</evidence>
<dbReference type="GO" id="GO:0043190">
    <property type="term" value="C:ATP-binding cassette (ABC) transporter complex"/>
    <property type="evidence" value="ECO:0007669"/>
    <property type="project" value="TreeGrafter"/>
</dbReference>
<dbReference type="FunFam" id="3.40.50.300:FF:000224">
    <property type="entry name" value="Energy-coupling factor transporter ATP-binding protein EcfA"/>
    <property type="match status" value="1"/>
</dbReference>
<proteinExistence type="inferred from homology"/>
<name>A0NI32_OENOE</name>
<dbReference type="InterPro" id="IPR015856">
    <property type="entry name" value="ABC_transpr_CbiO/EcfA_su"/>
</dbReference>
<dbReference type="HOGENOM" id="CLU_000604_1_22_9"/>
<dbReference type="GO" id="GO:0016887">
    <property type="term" value="F:ATP hydrolysis activity"/>
    <property type="evidence" value="ECO:0007669"/>
    <property type="project" value="InterPro"/>
</dbReference>
<evidence type="ECO:0000256" key="5">
    <source>
        <dbReference type="ARBA" id="ARBA00022840"/>
    </source>
</evidence>
<keyword evidence="6" id="KW-1278">Translocase</keyword>
<evidence type="ECO:0000256" key="2">
    <source>
        <dbReference type="ARBA" id="ARBA00022448"/>
    </source>
</evidence>
<keyword evidence="7 8" id="KW-0472">Membrane</keyword>
<dbReference type="SMART" id="SM00382">
    <property type="entry name" value="AAA"/>
    <property type="match status" value="1"/>
</dbReference>
<comment type="caution">
    <text evidence="10">The sequence shown here is derived from an EMBL/GenBank/DDBJ whole genome shotgun (WGS) entry which is preliminary data.</text>
</comment>
<evidence type="ECO:0000256" key="6">
    <source>
        <dbReference type="ARBA" id="ARBA00022967"/>
    </source>
</evidence>
<dbReference type="PANTHER" id="PTHR43553">
    <property type="entry name" value="HEAVY METAL TRANSPORTER"/>
    <property type="match status" value="1"/>
</dbReference>
<evidence type="ECO:0000259" key="9">
    <source>
        <dbReference type="PROSITE" id="PS50893"/>
    </source>
</evidence>
<comment type="subcellular location">
    <subcellularLocation>
        <location evidence="1 8">Cell membrane</location>
        <topology evidence="1 8">Peripheral membrane protein</topology>
    </subcellularLocation>
</comment>
<dbReference type="GO" id="GO:0005524">
    <property type="term" value="F:ATP binding"/>
    <property type="evidence" value="ECO:0007669"/>
    <property type="project" value="UniProtKB-UniRule"/>
</dbReference>
<protein>
    <recommendedName>
        <fullName evidence="8">Energy-coupling factor transporter ATP-binding protein EcfA2</fullName>
        <ecNumber evidence="8">7.-.-.-</ecNumber>
    </recommendedName>
</protein>
<dbReference type="PROSITE" id="PS50893">
    <property type="entry name" value="ABC_TRANSPORTER_2"/>
    <property type="match status" value="1"/>
</dbReference>
<keyword evidence="2 8" id="KW-0813">Transport</keyword>
<comment type="function">
    <text evidence="8">ATP-binding (A) component of a common energy-coupling factor (ECF) ABC-transporter complex.</text>
</comment>
<dbReference type="InterPro" id="IPR050095">
    <property type="entry name" value="ECF_ABC_transporter_ATP-bd"/>
</dbReference>
<dbReference type="PROSITE" id="PS00211">
    <property type="entry name" value="ABC_TRANSPORTER_1"/>
    <property type="match status" value="1"/>
</dbReference>
<dbReference type="Gene3D" id="3.40.50.300">
    <property type="entry name" value="P-loop containing nucleotide triphosphate hydrolases"/>
    <property type="match status" value="1"/>
</dbReference>
<comment type="similarity">
    <text evidence="8">Belongs to the ABC transporter superfamily. Energy-coupling factor EcfA family.</text>
</comment>